<keyword evidence="3" id="KW-1185">Reference proteome</keyword>
<gene>
    <name evidence="1" type="ORF">SUGI_1224360</name>
    <name evidence="2" type="ORF">SUGI_1494220</name>
</gene>
<evidence type="ECO:0000313" key="1">
    <source>
        <dbReference type="EMBL" id="GLJ56444.1"/>
    </source>
</evidence>
<proteinExistence type="predicted"/>
<dbReference type="EMBL" id="BSEH01000022">
    <property type="protein sequence ID" value="GLJ56444.1"/>
    <property type="molecule type" value="Genomic_DNA"/>
</dbReference>
<protein>
    <submittedName>
        <fullName evidence="2">Uncharacterized protein</fullName>
    </submittedName>
</protein>
<dbReference type="Proteomes" id="UP001234787">
    <property type="component" value="Unassembled WGS sequence"/>
</dbReference>
<evidence type="ECO:0000313" key="2">
    <source>
        <dbReference type="EMBL" id="GLJ59147.1"/>
    </source>
</evidence>
<accession>A0AAD3NU89</accession>
<comment type="caution">
    <text evidence="2">The sequence shown here is derived from an EMBL/GenBank/DDBJ whole genome shotgun (WGS) entry which is preliminary data.</text>
</comment>
<evidence type="ECO:0000313" key="3">
    <source>
        <dbReference type="Proteomes" id="UP001234787"/>
    </source>
</evidence>
<dbReference type="AlphaFoldDB" id="A0AAD3NU89"/>
<sequence length="128" mass="14714">MLSVDWGNGVWIKKPTNLPLLWDHKPDPRAEKRNQSVPTILKGGLEMKYASKNERVRTFSSNEFESPLLFYGQTSYRASKRETILMSRNHSLSFPPTGTTLIFSTIPFMVLHNYIAGTNRIDRLSNQK</sequence>
<name>A0AAD3NU89_CRYJA</name>
<dbReference type="EMBL" id="BSEH01000708">
    <property type="protein sequence ID" value="GLJ59147.1"/>
    <property type="molecule type" value="Genomic_DNA"/>
</dbReference>
<organism evidence="2 3">
    <name type="scientific">Cryptomeria japonica</name>
    <name type="common">Japanese cedar</name>
    <name type="synonym">Cupressus japonica</name>
    <dbReference type="NCBI Taxonomy" id="3369"/>
    <lineage>
        <taxon>Eukaryota</taxon>
        <taxon>Viridiplantae</taxon>
        <taxon>Streptophyta</taxon>
        <taxon>Embryophyta</taxon>
        <taxon>Tracheophyta</taxon>
        <taxon>Spermatophyta</taxon>
        <taxon>Pinopsida</taxon>
        <taxon>Pinidae</taxon>
        <taxon>Conifers II</taxon>
        <taxon>Cupressales</taxon>
        <taxon>Cupressaceae</taxon>
        <taxon>Cryptomeria</taxon>
    </lineage>
</organism>
<reference evidence="2" key="1">
    <citation type="submission" date="2022-12" db="EMBL/GenBank/DDBJ databases">
        <title>Chromosome-Level Genome Assembly of Japanese Cedar (Cryptomeriajaponica D. Don).</title>
        <authorList>
            <person name="Fujino T."/>
            <person name="Yamaguchi K."/>
            <person name="Yokoyama T."/>
            <person name="Hamanaka T."/>
            <person name="Harazono Y."/>
            <person name="Kamada H."/>
            <person name="Kobayashi W."/>
            <person name="Ujino-Ihara T."/>
            <person name="Uchiyama K."/>
            <person name="Matsumoto A."/>
            <person name="Izuno A."/>
            <person name="Tsumura Y."/>
            <person name="Toyoda A."/>
            <person name="Shigenobu S."/>
            <person name="Moriguchi Y."/>
            <person name="Ueno S."/>
            <person name="Kasahara M."/>
        </authorList>
    </citation>
    <scope>NUCLEOTIDE SEQUENCE</scope>
</reference>